<evidence type="ECO:0000256" key="3">
    <source>
        <dbReference type="ARBA" id="ARBA00022969"/>
    </source>
</evidence>
<dbReference type="KEGG" id="cmah:C1I91_08180"/>
<comment type="function">
    <text evidence="1">SASP are bound to spore DNA. They are double-stranded DNA-binding proteins that cause DNA to change to an a-like conformation. They protect the DNA backbone from chemical and enzymatic cleavage and are thus involved in dormant spore's high resistance to UV light.</text>
</comment>
<dbReference type="GO" id="GO:0003690">
    <property type="term" value="F:double-stranded DNA binding"/>
    <property type="evidence" value="ECO:0007669"/>
    <property type="project" value="InterPro"/>
</dbReference>
<dbReference type="GO" id="GO:0030435">
    <property type="term" value="P:sporulation resulting in formation of a cellular spore"/>
    <property type="evidence" value="ECO:0007669"/>
    <property type="project" value="UniProtKB-KW"/>
</dbReference>
<dbReference type="AlphaFoldDB" id="A0A410DQW8"/>
<keyword evidence="6" id="KW-1185">Reference proteome</keyword>
<dbReference type="PANTHER" id="PTHR36107:SF1">
    <property type="entry name" value="SMALL, ACID-SOLUBLE SPORE PROTEIN A"/>
    <property type="match status" value="1"/>
</dbReference>
<reference evidence="5 6" key="1">
    <citation type="submission" date="2018-01" db="EMBL/GenBank/DDBJ databases">
        <title>Genome Sequencing and Assembly of Anaerobacter polyendosporus strain CT4.</title>
        <authorList>
            <person name="Tachaapaikoon C."/>
            <person name="Sutheeworapong S."/>
            <person name="Jenjaroenpun P."/>
            <person name="Wongsurawat T."/>
            <person name="Nookeaw I."/>
            <person name="Cheawchanlertfa P."/>
            <person name="Kosugi A."/>
            <person name="Cheevadhanarak S."/>
            <person name="Ratanakhanokchai K."/>
        </authorList>
    </citation>
    <scope>NUCLEOTIDE SEQUENCE [LARGE SCALE GENOMIC DNA]</scope>
    <source>
        <strain evidence="5 6">CT4</strain>
    </source>
</reference>
<dbReference type="InterPro" id="IPR001448">
    <property type="entry name" value="SASP_alpha/beta-type"/>
</dbReference>
<dbReference type="Gene3D" id="6.10.10.80">
    <property type="entry name" value="Small, acid-soluble spore protein, alpha/beta type-like"/>
    <property type="match status" value="1"/>
</dbReference>
<proteinExistence type="inferred from homology"/>
<name>A0A410DQW8_9CLOT</name>
<evidence type="ECO:0000256" key="2">
    <source>
        <dbReference type="ARBA" id="ARBA00005442"/>
    </source>
</evidence>
<dbReference type="Pfam" id="PF00269">
    <property type="entry name" value="SASP"/>
    <property type="match status" value="1"/>
</dbReference>
<dbReference type="InterPro" id="IPR038300">
    <property type="entry name" value="SASP_sf_alpha/beta"/>
</dbReference>
<gene>
    <name evidence="5" type="ORF">C1I91_08180</name>
</gene>
<protein>
    <submittedName>
        <fullName evidence="5">Small, acid-soluble spore protein, alpha/beta type</fullName>
    </submittedName>
</protein>
<dbReference type="InterPro" id="IPR018126">
    <property type="entry name" value="SASP_alpha/beta-type_CS"/>
</dbReference>
<dbReference type="Proteomes" id="UP000286268">
    <property type="component" value="Chromosome"/>
</dbReference>
<evidence type="ECO:0000313" key="5">
    <source>
        <dbReference type="EMBL" id="QAA31623.1"/>
    </source>
</evidence>
<dbReference type="EMBL" id="CP025746">
    <property type="protein sequence ID" value="QAA31623.1"/>
    <property type="molecule type" value="Genomic_DNA"/>
</dbReference>
<evidence type="ECO:0000256" key="4">
    <source>
        <dbReference type="ARBA" id="ARBA00023125"/>
    </source>
</evidence>
<dbReference type="PANTHER" id="PTHR36107">
    <property type="entry name" value="SMALL, ACID-SOLUBLE SPORE PROTEIN A"/>
    <property type="match status" value="1"/>
</dbReference>
<dbReference type="OrthoDB" id="1683773at2"/>
<dbReference type="GO" id="GO:0006265">
    <property type="term" value="P:DNA topological change"/>
    <property type="evidence" value="ECO:0007669"/>
    <property type="project" value="InterPro"/>
</dbReference>
<evidence type="ECO:0000313" key="6">
    <source>
        <dbReference type="Proteomes" id="UP000286268"/>
    </source>
</evidence>
<organism evidence="5 6">
    <name type="scientific">Clostridium manihotivorum</name>
    <dbReference type="NCBI Taxonomy" id="2320868"/>
    <lineage>
        <taxon>Bacteria</taxon>
        <taxon>Bacillati</taxon>
        <taxon>Bacillota</taxon>
        <taxon>Clostridia</taxon>
        <taxon>Eubacteriales</taxon>
        <taxon>Clostridiaceae</taxon>
        <taxon>Clostridium</taxon>
    </lineage>
</organism>
<keyword evidence="4" id="KW-0238">DNA-binding</keyword>
<dbReference type="RefSeq" id="WP_128212434.1">
    <property type="nucleotide sequence ID" value="NZ_CP025746.1"/>
</dbReference>
<sequence length="60" mass="6477">MPGKILIPDNKNGLAKFKYEIARELGVPVSEADGHVSANQCGKVGGAMVKKMIEDYEKSL</sequence>
<accession>A0A410DQW8</accession>
<keyword evidence="3" id="KW-0749">Sporulation</keyword>
<evidence type="ECO:0000256" key="1">
    <source>
        <dbReference type="ARBA" id="ARBA00003863"/>
    </source>
</evidence>
<dbReference type="PROSITE" id="PS00304">
    <property type="entry name" value="SASP_1"/>
    <property type="match status" value="1"/>
</dbReference>
<comment type="similarity">
    <text evidence="2">Belongs to the alpha/beta-type SASP family.</text>
</comment>
<dbReference type="InterPro" id="IPR050847">
    <property type="entry name" value="SASP_DNA-binding"/>
</dbReference>